<organism evidence="3 4">
    <name type="scientific">Plectus sambesii</name>
    <dbReference type="NCBI Taxonomy" id="2011161"/>
    <lineage>
        <taxon>Eukaryota</taxon>
        <taxon>Metazoa</taxon>
        <taxon>Ecdysozoa</taxon>
        <taxon>Nematoda</taxon>
        <taxon>Chromadorea</taxon>
        <taxon>Plectida</taxon>
        <taxon>Plectina</taxon>
        <taxon>Plectoidea</taxon>
        <taxon>Plectidae</taxon>
        <taxon>Plectus</taxon>
    </lineage>
</organism>
<dbReference type="InterPro" id="IPR018851">
    <property type="entry name" value="Borealin_N"/>
</dbReference>
<evidence type="ECO:0000259" key="2">
    <source>
        <dbReference type="Pfam" id="PF10444"/>
    </source>
</evidence>
<feature type="compositionally biased region" description="Acidic residues" evidence="1">
    <location>
        <begin position="98"/>
        <end position="107"/>
    </location>
</feature>
<feature type="domain" description="Borealin N-terminal" evidence="2">
    <location>
        <begin position="27"/>
        <end position="78"/>
    </location>
</feature>
<dbReference type="Proteomes" id="UP000887566">
    <property type="component" value="Unplaced"/>
</dbReference>
<dbReference type="Pfam" id="PF10444">
    <property type="entry name" value="Nbl1_Borealin_N"/>
    <property type="match status" value="1"/>
</dbReference>
<keyword evidence="3" id="KW-1185">Reference proteome</keyword>
<name>A0A914W8S3_9BILA</name>
<feature type="region of interest" description="Disordered" evidence="1">
    <location>
        <begin position="134"/>
        <end position="154"/>
    </location>
</feature>
<evidence type="ECO:0000313" key="3">
    <source>
        <dbReference type="Proteomes" id="UP000887566"/>
    </source>
</evidence>
<evidence type="ECO:0000313" key="4">
    <source>
        <dbReference type="WBParaSite" id="PSAMB.scaffold3343size18665.g21116.t1"/>
    </source>
</evidence>
<dbReference type="AlphaFoldDB" id="A0A914W8S3"/>
<feature type="region of interest" description="Disordered" evidence="1">
    <location>
        <begin position="1"/>
        <end position="26"/>
    </location>
</feature>
<dbReference type="WBParaSite" id="PSAMB.scaffold3343size18665.g21116.t1">
    <property type="protein sequence ID" value="PSAMB.scaffold3343size18665.g21116.t1"/>
    <property type="gene ID" value="PSAMB.scaffold3343size18665.g21116"/>
</dbReference>
<sequence length="246" mass="27515">MVRPKKAPNTSKVSTHEEPSNTEPIDEWLADFQTQVAARRATAERHVEITSEKMKASYEADFAKLPKQIREMNFYEFLRVYPDNEEVEGSGEPLDAKESEDDCADENDANHLPDESVALDETIVVKRPSAPVFKMPGTNTAAGRKRPATRASSKVLETPVGKVNVPMLIKPKLNSTVRKTRPREISYSSRGSILEPPPSFLLLDKLHKLGDKASKLELSPGTQAAIPEMRQLQEKLQNVLNQLDKK</sequence>
<accession>A0A914W8S3</accession>
<dbReference type="Gene3D" id="6.10.250.1900">
    <property type="match status" value="1"/>
</dbReference>
<evidence type="ECO:0000256" key="1">
    <source>
        <dbReference type="SAM" id="MobiDB-lite"/>
    </source>
</evidence>
<protein>
    <submittedName>
        <fullName evidence="4">Borealin N-terminal domain-containing protein</fullName>
    </submittedName>
</protein>
<proteinExistence type="predicted"/>
<feature type="region of interest" description="Disordered" evidence="1">
    <location>
        <begin position="85"/>
        <end position="115"/>
    </location>
</feature>
<reference evidence="4" key="1">
    <citation type="submission" date="2022-11" db="UniProtKB">
        <authorList>
            <consortium name="WormBaseParasite"/>
        </authorList>
    </citation>
    <scope>IDENTIFICATION</scope>
</reference>